<keyword evidence="18" id="KW-1185">Reference proteome</keyword>
<evidence type="ECO:0000256" key="5">
    <source>
        <dbReference type="ARBA" id="ARBA00022737"/>
    </source>
</evidence>
<evidence type="ECO:0000256" key="3">
    <source>
        <dbReference type="ARBA" id="ARBA00022692"/>
    </source>
</evidence>
<dbReference type="Pfam" id="PF00028">
    <property type="entry name" value="Cadherin"/>
    <property type="match status" value="6"/>
</dbReference>
<evidence type="ECO:0000313" key="17">
    <source>
        <dbReference type="EnsemblMetazoa" id="CapteP227926"/>
    </source>
</evidence>
<feature type="domain" description="Cadherin" evidence="15">
    <location>
        <begin position="135"/>
        <end position="244"/>
    </location>
</feature>
<evidence type="ECO:0000256" key="14">
    <source>
        <dbReference type="SAM" id="SignalP"/>
    </source>
</evidence>
<dbReference type="FunFam" id="2.60.40.60:FF:000007">
    <property type="entry name" value="Protocadherin alpha 2"/>
    <property type="match status" value="1"/>
</dbReference>
<dbReference type="PANTHER" id="PTHR24028">
    <property type="entry name" value="CADHERIN-87A"/>
    <property type="match status" value="1"/>
</dbReference>
<evidence type="ECO:0000256" key="7">
    <source>
        <dbReference type="ARBA" id="ARBA00022889"/>
    </source>
</evidence>
<keyword evidence="10" id="KW-0325">Glycoprotein</keyword>
<comment type="subcellular location">
    <subcellularLocation>
        <location evidence="1">Cell membrane</location>
        <topology evidence="1">Single-pass type I membrane protein</topology>
    </subcellularLocation>
</comment>
<feature type="domain" description="Cadherin" evidence="15">
    <location>
        <begin position="692"/>
        <end position="779"/>
    </location>
</feature>
<reference evidence="16 18" key="2">
    <citation type="journal article" date="2013" name="Nature">
        <title>Insights into bilaterian evolution from three spiralian genomes.</title>
        <authorList>
            <person name="Simakov O."/>
            <person name="Marletaz F."/>
            <person name="Cho S.J."/>
            <person name="Edsinger-Gonzales E."/>
            <person name="Havlak P."/>
            <person name="Hellsten U."/>
            <person name="Kuo D.H."/>
            <person name="Larsson T."/>
            <person name="Lv J."/>
            <person name="Arendt D."/>
            <person name="Savage R."/>
            <person name="Osoegawa K."/>
            <person name="de Jong P."/>
            <person name="Grimwood J."/>
            <person name="Chapman J.A."/>
            <person name="Shapiro H."/>
            <person name="Aerts A."/>
            <person name="Otillar R.P."/>
            <person name="Terry A.Y."/>
            <person name="Boore J.L."/>
            <person name="Grigoriev I.V."/>
            <person name="Lindberg D.R."/>
            <person name="Seaver E.C."/>
            <person name="Weisblat D.A."/>
            <person name="Putnam N.H."/>
            <person name="Rokhsar D.S."/>
        </authorList>
    </citation>
    <scope>NUCLEOTIDE SEQUENCE</scope>
    <source>
        <strain evidence="16 18">I ESC-2004</strain>
    </source>
</reference>
<evidence type="ECO:0000313" key="18">
    <source>
        <dbReference type="Proteomes" id="UP000014760"/>
    </source>
</evidence>
<evidence type="ECO:0000256" key="6">
    <source>
        <dbReference type="ARBA" id="ARBA00022837"/>
    </source>
</evidence>
<dbReference type="EMBL" id="AMQN01012362">
    <property type="status" value="NOT_ANNOTATED_CDS"/>
    <property type="molecule type" value="Genomic_DNA"/>
</dbReference>
<dbReference type="PANTHER" id="PTHR24028:SF146">
    <property type="entry name" value="CADHERIN 96CB, ISOFORM D-RELATED"/>
    <property type="match status" value="1"/>
</dbReference>
<reference evidence="17" key="3">
    <citation type="submission" date="2015-06" db="UniProtKB">
        <authorList>
            <consortium name="EnsemblMetazoa"/>
        </authorList>
    </citation>
    <scope>IDENTIFICATION</scope>
</reference>
<evidence type="ECO:0000256" key="2">
    <source>
        <dbReference type="ARBA" id="ARBA00022475"/>
    </source>
</evidence>
<evidence type="ECO:0000256" key="10">
    <source>
        <dbReference type="ARBA" id="ARBA00023180"/>
    </source>
</evidence>
<evidence type="ECO:0000256" key="4">
    <source>
        <dbReference type="ARBA" id="ARBA00022729"/>
    </source>
</evidence>
<feature type="signal peptide" evidence="14">
    <location>
        <begin position="1"/>
        <end position="17"/>
    </location>
</feature>
<feature type="compositionally biased region" description="Basic and acidic residues" evidence="12">
    <location>
        <begin position="1009"/>
        <end position="1027"/>
    </location>
</feature>
<evidence type="ECO:0000256" key="1">
    <source>
        <dbReference type="ARBA" id="ARBA00004251"/>
    </source>
</evidence>
<keyword evidence="7" id="KW-0130">Cell adhesion</keyword>
<evidence type="ECO:0000256" key="12">
    <source>
        <dbReference type="SAM" id="MobiDB-lite"/>
    </source>
</evidence>
<proteinExistence type="predicted"/>
<protein>
    <recommendedName>
        <fullName evidence="15">Cadherin domain-containing protein</fullName>
    </recommendedName>
</protein>
<feature type="region of interest" description="Disordered" evidence="12">
    <location>
        <begin position="899"/>
        <end position="1057"/>
    </location>
</feature>
<sequence>MESYLGIALLLLPAVNAVSQVTYNVQEKQEVGSTVGNVKADAGFSAQYDSSELAMLRFSILPGNGGRKDGSRFFSIVKNTGILRLASVIDRDILCFTKPECPMSFDVAVAPREFLQIITVHINVLDLNDHIPVFSETSAQLAIPESSPVGTTFSLPAAQDQDGVDFSIVAYTIEPQLSEFEIRAEPNTMEAMNLDLVIRESLDRESTQRYAFTVTAIDGGNPPQIGTMDVEIIVTDANDNIPVFDESMYVVEIPEDTMVQSRLINIHAADRDDGANAVITYGFTSSTSSFYGNTFEIDEDSGDIILLQQLDRETEAEYELTVTAKDGGSNGRMVTADVVIRVADVNDNQPDISLNTLTDDGLAQVSEAEDAGAFVALLTVDDPDLAQNGNVVCSLNSREFSLQLMRENKYTIVTREKLDRETEASYVIEVRCHDNGSPMLTSQETIVIKVLDANDNPPSFTVPSYRVQILENNFPGSFILQVNATDPDLGASGKVSYRLKNDFNSLFRINTETGKIVTRVSLNHEMSSSLELVVEAFDQGEPALASTATIFIDILDVNDEIPMFPQAAPTFIFEENSPIGSEVGFLEAMDPDSPPFNEIKYSVAALDNKGLIFDVDEDSGRITSRLVLDREQQSVYYLQASAGNPGAPAMTSTVTITIYVSDQNDNAPQIDFPTVSNSTIYMSNKVLRDDFITQIRAHDVDTGENAKLDYSIVQQDGSQQDKLKVDSSTGAVYLNTDLSRIEYEQYFFKAVVSDRGEPSHSSQMFFTVVVDATLPPPGTILDDSKEKGQQDEANRNTNLTVVIIVVAVSIVFIIVLVVAIVFVVCKSKHDKHRERPMKIEQFQGKPQIFYEVKNNETKGGTLSNRAAFALENTADLHQNIFRGEGSHQSNDYVEQQVTYKPDVIPQKHQRSKAKMSSFKEPDDCGSDENSSSGDVSNADSGRGGSEEAPRAEYNPYATTSPSQRMPPCSSDHNNTLPLPPRANRPVSRGDAGSPEVPSASIRPGMRTIKLRDKYERQREHDSPDRRCFSLLNQHLASTSMDRSPSKGHIDMSGSHIV</sequence>
<keyword evidence="3 13" id="KW-0812">Transmembrane</keyword>
<dbReference type="AlphaFoldDB" id="R7TS06"/>
<keyword evidence="6 11" id="KW-0106">Calcium</keyword>
<dbReference type="FunFam" id="2.60.40.60:FF:000020">
    <property type="entry name" value="Dachsous cadherin-related 1b"/>
    <property type="match status" value="1"/>
</dbReference>
<keyword evidence="2" id="KW-1003">Cell membrane</keyword>
<dbReference type="HOGENOM" id="CLU_006480_5_1_1"/>
<dbReference type="InterPro" id="IPR013164">
    <property type="entry name" value="Cadherin_N"/>
</dbReference>
<evidence type="ECO:0000256" key="13">
    <source>
        <dbReference type="SAM" id="Phobius"/>
    </source>
</evidence>
<feature type="transmembrane region" description="Helical" evidence="13">
    <location>
        <begin position="799"/>
        <end position="825"/>
    </location>
</feature>
<accession>R7TS06</accession>
<dbReference type="PROSITE" id="PS00232">
    <property type="entry name" value="CADHERIN_1"/>
    <property type="match status" value="3"/>
</dbReference>
<dbReference type="FunFam" id="2.60.40.60:FF:000015">
    <property type="entry name" value="FAT atypical cadherin 1"/>
    <property type="match status" value="1"/>
</dbReference>
<dbReference type="SMART" id="SM00112">
    <property type="entry name" value="CA"/>
    <property type="match status" value="7"/>
</dbReference>
<keyword evidence="5" id="KW-0677">Repeat</keyword>
<reference evidence="18" key="1">
    <citation type="submission" date="2012-12" db="EMBL/GenBank/DDBJ databases">
        <authorList>
            <person name="Hellsten U."/>
            <person name="Grimwood J."/>
            <person name="Chapman J.A."/>
            <person name="Shapiro H."/>
            <person name="Aerts A."/>
            <person name="Otillar R.P."/>
            <person name="Terry A.Y."/>
            <person name="Boore J.L."/>
            <person name="Simakov O."/>
            <person name="Marletaz F."/>
            <person name="Cho S.-J."/>
            <person name="Edsinger-Gonzales E."/>
            <person name="Havlak P."/>
            <person name="Kuo D.-H."/>
            <person name="Larsson T."/>
            <person name="Lv J."/>
            <person name="Arendt D."/>
            <person name="Savage R."/>
            <person name="Osoegawa K."/>
            <person name="de Jong P."/>
            <person name="Lindberg D.R."/>
            <person name="Seaver E.C."/>
            <person name="Weisblat D.A."/>
            <person name="Putnam N.H."/>
            <person name="Grigoriev I.V."/>
            <person name="Rokhsar D.S."/>
        </authorList>
    </citation>
    <scope>NUCLEOTIDE SEQUENCE</scope>
    <source>
        <strain evidence="18">I ESC-2004</strain>
    </source>
</reference>
<dbReference type="GO" id="GO:0005886">
    <property type="term" value="C:plasma membrane"/>
    <property type="evidence" value="ECO:0007669"/>
    <property type="project" value="UniProtKB-SubCell"/>
</dbReference>
<evidence type="ECO:0000259" key="15">
    <source>
        <dbReference type="PROSITE" id="PS50268"/>
    </source>
</evidence>
<keyword evidence="8 13" id="KW-1133">Transmembrane helix</keyword>
<dbReference type="SUPFAM" id="SSF49313">
    <property type="entry name" value="Cadherin-like"/>
    <property type="match status" value="7"/>
</dbReference>
<dbReference type="OrthoDB" id="6252479at2759"/>
<evidence type="ECO:0000313" key="16">
    <source>
        <dbReference type="EMBL" id="ELT94276.1"/>
    </source>
</evidence>
<evidence type="ECO:0000256" key="9">
    <source>
        <dbReference type="ARBA" id="ARBA00023136"/>
    </source>
</evidence>
<name>R7TS06_CAPTE</name>
<organism evidence="16">
    <name type="scientific">Capitella teleta</name>
    <name type="common">Polychaete worm</name>
    <dbReference type="NCBI Taxonomy" id="283909"/>
    <lineage>
        <taxon>Eukaryota</taxon>
        <taxon>Metazoa</taxon>
        <taxon>Spiralia</taxon>
        <taxon>Lophotrochozoa</taxon>
        <taxon>Annelida</taxon>
        <taxon>Polychaeta</taxon>
        <taxon>Sedentaria</taxon>
        <taxon>Scolecida</taxon>
        <taxon>Capitellidae</taxon>
        <taxon>Capitella</taxon>
    </lineage>
</organism>
<dbReference type="Pfam" id="PF08266">
    <property type="entry name" value="Cadherin_2"/>
    <property type="match status" value="1"/>
</dbReference>
<evidence type="ECO:0000256" key="11">
    <source>
        <dbReference type="PROSITE-ProRule" id="PRU00043"/>
    </source>
</evidence>
<dbReference type="Proteomes" id="UP000014760">
    <property type="component" value="Unassembled WGS sequence"/>
</dbReference>
<feature type="compositionally biased region" description="Polar residues" evidence="12">
    <location>
        <begin position="927"/>
        <end position="939"/>
    </location>
</feature>
<dbReference type="InterPro" id="IPR002126">
    <property type="entry name" value="Cadherin-like_dom"/>
</dbReference>
<feature type="compositionally biased region" description="Polar residues" evidence="12">
    <location>
        <begin position="1030"/>
        <end position="1042"/>
    </location>
</feature>
<dbReference type="PRINTS" id="PR00205">
    <property type="entry name" value="CADHERIN"/>
</dbReference>
<feature type="domain" description="Cadherin" evidence="15">
    <location>
        <begin position="565"/>
        <end position="670"/>
    </location>
</feature>
<evidence type="ECO:0000256" key="8">
    <source>
        <dbReference type="ARBA" id="ARBA00022989"/>
    </source>
</evidence>
<gene>
    <name evidence="16" type="ORF">CAPTEDRAFT_227926</name>
</gene>
<dbReference type="InterPro" id="IPR050174">
    <property type="entry name" value="Protocadherin/Cadherin-CA"/>
</dbReference>
<dbReference type="EMBL" id="KB309474">
    <property type="protein sequence ID" value="ELT94276.1"/>
    <property type="molecule type" value="Genomic_DNA"/>
</dbReference>
<feature type="domain" description="Cadherin" evidence="15">
    <location>
        <begin position="461"/>
        <end position="564"/>
    </location>
</feature>
<dbReference type="CDD" id="cd11304">
    <property type="entry name" value="Cadherin_repeat"/>
    <property type="match status" value="7"/>
</dbReference>
<dbReference type="GO" id="GO:0007156">
    <property type="term" value="P:homophilic cell adhesion via plasma membrane adhesion molecules"/>
    <property type="evidence" value="ECO:0007669"/>
    <property type="project" value="InterPro"/>
</dbReference>
<feature type="domain" description="Cadherin" evidence="15">
    <location>
        <begin position="245"/>
        <end position="352"/>
    </location>
</feature>
<dbReference type="EnsemblMetazoa" id="CapteT227926">
    <property type="protein sequence ID" value="CapteP227926"/>
    <property type="gene ID" value="CapteG227926"/>
</dbReference>
<feature type="domain" description="Cadherin" evidence="15">
    <location>
        <begin position="363"/>
        <end position="460"/>
    </location>
</feature>
<feature type="domain" description="Cadherin" evidence="15">
    <location>
        <begin position="17"/>
        <end position="134"/>
    </location>
</feature>
<dbReference type="InterPro" id="IPR020894">
    <property type="entry name" value="Cadherin_CS"/>
</dbReference>
<keyword evidence="4 14" id="KW-0732">Signal</keyword>
<dbReference type="PROSITE" id="PS50268">
    <property type="entry name" value="CADHERIN_2"/>
    <property type="match status" value="7"/>
</dbReference>
<feature type="chain" id="PRO_5008787285" description="Cadherin domain-containing protein" evidence="14">
    <location>
        <begin position="18"/>
        <end position="1057"/>
    </location>
</feature>
<keyword evidence="9 13" id="KW-0472">Membrane</keyword>
<dbReference type="FunFam" id="2.60.40.60:FF:000002">
    <property type="entry name" value="Protocadherin alpha 2"/>
    <property type="match status" value="1"/>
</dbReference>
<dbReference type="GO" id="GO:0005509">
    <property type="term" value="F:calcium ion binding"/>
    <property type="evidence" value="ECO:0007669"/>
    <property type="project" value="UniProtKB-UniRule"/>
</dbReference>
<dbReference type="InterPro" id="IPR015919">
    <property type="entry name" value="Cadherin-like_sf"/>
</dbReference>
<dbReference type="OMA" id="HAPEIVN"/>
<dbReference type="Gene3D" id="2.60.40.60">
    <property type="entry name" value="Cadherins"/>
    <property type="match status" value="7"/>
</dbReference>
<dbReference type="STRING" id="283909.R7TS06"/>
<dbReference type="FunFam" id="2.60.40.60:FF:000092">
    <property type="entry name" value="Protocadherin 8"/>
    <property type="match status" value="1"/>
</dbReference>